<keyword evidence="2" id="KW-1185">Reference proteome</keyword>
<accession>A0A1H9U0G2</accession>
<proteinExistence type="predicted"/>
<reference evidence="1 2" key="1">
    <citation type="submission" date="2016-10" db="EMBL/GenBank/DDBJ databases">
        <authorList>
            <person name="de Groot N.N."/>
        </authorList>
    </citation>
    <scope>NUCLEOTIDE SEQUENCE [LARGE SCALE GENOMIC DNA]</scope>
    <source>
        <strain evidence="1 2">CGMCC 1.7727</strain>
    </source>
</reference>
<dbReference type="STRING" id="531814.SAMN04487944_11598"/>
<evidence type="ECO:0000313" key="2">
    <source>
        <dbReference type="Proteomes" id="UP000199687"/>
    </source>
</evidence>
<dbReference type="OrthoDB" id="9802328at2"/>
<dbReference type="EMBL" id="FOGL01000015">
    <property type="protein sequence ID" value="SES02738.1"/>
    <property type="molecule type" value="Genomic_DNA"/>
</dbReference>
<protein>
    <submittedName>
        <fullName evidence="1">Uncharacterized protein</fullName>
    </submittedName>
</protein>
<dbReference type="Proteomes" id="UP000199687">
    <property type="component" value="Unassembled WGS sequence"/>
</dbReference>
<name>A0A1H9U0G2_9BACI</name>
<dbReference type="AlphaFoldDB" id="A0A1H9U0G2"/>
<dbReference type="RefSeq" id="WP_089742329.1">
    <property type="nucleotide sequence ID" value="NZ_FOGL01000015.1"/>
</dbReference>
<organism evidence="1 2">
    <name type="scientific">Gracilibacillus ureilyticus</name>
    <dbReference type="NCBI Taxonomy" id="531814"/>
    <lineage>
        <taxon>Bacteria</taxon>
        <taxon>Bacillati</taxon>
        <taxon>Bacillota</taxon>
        <taxon>Bacilli</taxon>
        <taxon>Bacillales</taxon>
        <taxon>Bacillaceae</taxon>
        <taxon>Gracilibacillus</taxon>
    </lineage>
</organism>
<gene>
    <name evidence="1" type="ORF">SAMN04487944_11598</name>
</gene>
<sequence length="66" mass="7171">MATAEIDTIDVQESSKDIVIQSIHDADVIVTRSDLAEKLKELVDVSQKKIISVGSTNDVSLLLNMS</sequence>
<evidence type="ECO:0000313" key="1">
    <source>
        <dbReference type="EMBL" id="SES02738.1"/>
    </source>
</evidence>